<evidence type="ECO:0000313" key="2">
    <source>
        <dbReference type="Proteomes" id="UP000733379"/>
    </source>
</evidence>
<name>A0ABS6AWD2_9NOCA</name>
<reference evidence="1 2" key="1">
    <citation type="submission" date="2021-06" db="EMBL/GenBank/DDBJ databases">
        <title>Actinomycetes sequencing.</title>
        <authorList>
            <person name="Shan Q."/>
        </authorList>
    </citation>
    <scope>NUCLEOTIDE SEQUENCE [LARGE SCALE GENOMIC DNA]</scope>
    <source>
        <strain evidence="1 2">NEAU-G5</strain>
    </source>
</reference>
<organism evidence="1 2">
    <name type="scientific">Nocardia albiluteola</name>
    <dbReference type="NCBI Taxonomy" id="2842303"/>
    <lineage>
        <taxon>Bacteria</taxon>
        <taxon>Bacillati</taxon>
        <taxon>Actinomycetota</taxon>
        <taxon>Actinomycetes</taxon>
        <taxon>Mycobacteriales</taxon>
        <taxon>Nocardiaceae</taxon>
        <taxon>Nocardia</taxon>
    </lineage>
</organism>
<dbReference type="Proteomes" id="UP000733379">
    <property type="component" value="Unassembled WGS sequence"/>
</dbReference>
<accession>A0ABS6AWD2</accession>
<proteinExistence type="predicted"/>
<comment type="caution">
    <text evidence="1">The sequence shown here is derived from an EMBL/GenBank/DDBJ whole genome shotgun (WGS) entry which is preliminary data.</text>
</comment>
<protein>
    <submittedName>
        <fullName evidence="1">Uncharacterized protein</fullName>
    </submittedName>
</protein>
<keyword evidence="2" id="KW-1185">Reference proteome</keyword>
<gene>
    <name evidence="1" type="ORF">KO481_12545</name>
</gene>
<evidence type="ECO:0000313" key="1">
    <source>
        <dbReference type="EMBL" id="MBU3062352.1"/>
    </source>
</evidence>
<dbReference type="EMBL" id="JAHKNI010000003">
    <property type="protein sequence ID" value="MBU3062352.1"/>
    <property type="molecule type" value="Genomic_DNA"/>
</dbReference>
<sequence length="61" mass="6375">MYSRIAPASFGDQYCDVCGLAPAEILAKSASDPIGTSDTGVVDPVACGEVVNRPAEFSRRL</sequence>
<dbReference type="RefSeq" id="WP_215917208.1">
    <property type="nucleotide sequence ID" value="NZ_JAHKNI010000003.1"/>
</dbReference>